<accession>A0A4P6YTP3</accession>
<dbReference type="KEGG" id="wei:EQG49_06080"/>
<name>A0A4P6YTP3_9LACO</name>
<feature type="transmembrane region" description="Helical" evidence="1">
    <location>
        <begin position="71"/>
        <end position="96"/>
    </location>
</feature>
<feature type="transmembrane region" description="Helical" evidence="1">
    <location>
        <begin position="103"/>
        <end position="122"/>
    </location>
</feature>
<keyword evidence="1" id="KW-0812">Transmembrane</keyword>
<evidence type="ECO:0000313" key="3">
    <source>
        <dbReference type="Proteomes" id="UP000292886"/>
    </source>
</evidence>
<dbReference type="EMBL" id="CP037940">
    <property type="protein sequence ID" value="QBO36056.1"/>
    <property type="molecule type" value="Genomic_DNA"/>
</dbReference>
<dbReference type="Pfam" id="PF07843">
    <property type="entry name" value="DUF1634"/>
    <property type="match status" value="1"/>
</dbReference>
<evidence type="ECO:0000313" key="2">
    <source>
        <dbReference type="EMBL" id="QBO36056.1"/>
    </source>
</evidence>
<dbReference type="InterPro" id="IPR012861">
    <property type="entry name" value="DUF1634"/>
</dbReference>
<proteinExistence type="predicted"/>
<keyword evidence="1" id="KW-1133">Transmembrane helix</keyword>
<organism evidence="2 3">
    <name type="scientific">Periweissella cryptocerci</name>
    <dbReference type="NCBI Taxonomy" id="2506420"/>
    <lineage>
        <taxon>Bacteria</taxon>
        <taxon>Bacillati</taxon>
        <taxon>Bacillota</taxon>
        <taxon>Bacilli</taxon>
        <taxon>Lactobacillales</taxon>
        <taxon>Lactobacillaceae</taxon>
        <taxon>Periweissella</taxon>
    </lineage>
</organism>
<protein>
    <submittedName>
        <fullName evidence="2">DUF1634 domain-containing protein</fullName>
    </submittedName>
</protein>
<feature type="transmembrane region" description="Helical" evidence="1">
    <location>
        <begin position="21"/>
        <end position="43"/>
    </location>
</feature>
<sequence>MSNNVEQTKQEMDQIELLIGKILRVGVAVAGTVMFVGLVAFFITGTSGYSGQNWPTSFHAIFAGLASFKPFAVMMLGLFLLILTPVLRVVVSIFAFAKENDKLYVWITIGVLAILVIAMIIGHQ</sequence>
<reference evidence="3" key="1">
    <citation type="submission" date="2019-03" db="EMBL/GenBank/DDBJ databases">
        <title>Weissella sp. 26KH-42 Genome sequencing.</title>
        <authorList>
            <person name="Heo J."/>
            <person name="Kim S.-J."/>
            <person name="Kim J.-S."/>
            <person name="Hong S.-B."/>
            <person name="Kwon S.-W."/>
        </authorList>
    </citation>
    <scope>NUCLEOTIDE SEQUENCE [LARGE SCALE GENOMIC DNA]</scope>
    <source>
        <strain evidence="3">26KH-42</strain>
    </source>
</reference>
<evidence type="ECO:0000256" key="1">
    <source>
        <dbReference type="SAM" id="Phobius"/>
    </source>
</evidence>
<keyword evidence="3" id="KW-1185">Reference proteome</keyword>
<dbReference type="RefSeq" id="WP_133363134.1">
    <property type="nucleotide sequence ID" value="NZ_CP037940.1"/>
</dbReference>
<dbReference type="OrthoDB" id="1682804at2"/>
<dbReference type="AlphaFoldDB" id="A0A4P6YTP3"/>
<dbReference type="Proteomes" id="UP000292886">
    <property type="component" value="Chromosome"/>
</dbReference>
<keyword evidence="1" id="KW-0472">Membrane</keyword>
<gene>
    <name evidence="2" type="ORF">EQG49_06080</name>
</gene>